<protein>
    <submittedName>
        <fullName evidence="2">Uncharacterized protein</fullName>
    </submittedName>
</protein>
<evidence type="ECO:0000313" key="2">
    <source>
        <dbReference type="EMBL" id="KAJ7683126.1"/>
    </source>
</evidence>
<evidence type="ECO:0000256" key="1">
    <source>
        <dbReference type="SAM" id="MobiDB-lite"/>
    </source>
</evidence>
<proteinExistence type="predicted"/>
<reference evidence="2" key="1">
    <citation type="submission" date="2023-03" db="EMBL/GenBank/DDBJ databases">
        <title>Massive genome expansion in bonnet fungi (Mycena s.s.) driven by repeated elements and novel gene families across ecological guilds.</title>
        <authorList>
            <consortium name="Lawrence Berkeley National Laboratory"/>
            <person name="Harder C.B."/>
            <person name="Miyauchi S."/>
            <person name="Viragh M."/>
            <person name="Kuo A."/>
            <person name="Thoen E."/>
            <person name="Andreopoulos B."/>
            <person name="Lu D."/>
            <person name="Skrede I."/>
            <person name="Drula E."/>
            <person name="Henrissat B."/>
            <person name="Morin E."/>
            <person name="Kohler A."/>
            <person name="Barry K."/>
            <person name="LaButti K."/>
            <person name="Morin E."/>
            <person name="Salamov A."/>
            <person name="Lipzen A."/>
            <person name="Mereny Z."/>
            <person name="Hegedus B."/>
            <person name="Baldrian P."/>
            <person name="Stursova M."/>
            <person name="Weitz H."/>
            <person name="Taylor A."/>
            <person name="Grigoriev I.V."/>
            <person name="Nagy L.G."/>
            <person name="Martin F."/>
            <person name="Kauserud H."/>
        </authorList>
    </citation>
    <scope>NUCLEOTIDE SEQUENCE</scope>
    <source>
        <strain evidence="2">CBHHK067</strain>
    </source>
</reference>
<dbReference type="Proteomes" id="UP001221757">
    <property type="component" value="Unassembled WGS sequence"/>
</dbReference>
<dbReference type="EMBL" id="JARKIE010000111">
    <property type="protein sequence ID" value="KAJ7683126.1"/>
    <property type="molecule type" value="Genomic_DNA"/>
</dbReference>
<accession>A0AAD7GAC4</accession>
<gene>
    <name evidence="2" type="ORF">B0H17DRAFT_1137982</name>
</gene>
<sequence>MPLPKSTRHRVEHRHIGGIPLEQAGTPATCQMSMQWIPDSGGGGMLDSVIISSGAKTEQISGANTEKLWRKDRETRRQSGADEGNSAFAPELYQSNSAFAPVALTSCQISCRTQVALYTVLDWFGRCFGRHFGNIVLPNNLAKFNLDPDYVEFFEHDPGFDGREIIW</sequence>
<evidence type="ECO:0000313" key="3">
    <source>
        <dbReference type="Proteomes" id="UP001221757"/>
    </source>
</evidence>
<feature type="region of interest" description="Disordered" evidence="1">
    <location>
        <begin position="62"/>
        <end position="87"/>
    </location>
</feature>
<comment type="caution">
    <text evidence="2">The sequence shown here is derived from an EMBL/GenBank/DDBJ whole genome shotgun (WGS) entry which is preliminary data.</text>
</comment>
<dbReference type="AlphaFoldDB" id="A0AAD7GAC4"/>
<organism evidence="2 3">
    <name type="scientific">Mycena rosella</name>
    <name type="common">Pink bonnet</name>
    <name type="synonym">Agaricus rosellus</name>
    <dbReference type="NCBI Taxonomy" id="1033263"/>
    <lineage>
        <taxon>Eukaryota</taxon>
        <taxon>Fungi</taxon>
        <taxon>Dikarya</taxon>
        <taxon>Basidiomycota</taxon>
        <taxon>Agaricomycotina</taxon>
        <taxon>Agaricomycetes</taxon>
        <taxon>Agaricomycetidae</taxon>
        <taxon>Agaricales</taxon>
        <taxon>Marasmiineae</taxon>
        <taxon>Mycenaceae</taxon>
        <taxon>Mycena</taxon>
    </lineage>
</organism>
<keyword evidence="3" id="KW-1185">Reference proteome</keyword>
<name>A0AAD7GAC4_MYCRO</name>
<feature type="compositionally biased region" description="Basic and acidic residues" evidence="1">
    <location>
        <begin position="67"/>
        <end position="80"/>
    </location>
</feature>